<protein>
    <submittedName>
        <fullName evidence="1">Uncharacterized protein</fullName>
    </submittedName>
</protein>
<dbReference type="Proteomes" id="UP001055879">
    <property type="component" value="Linkage Group LG13"/>
</dbReference>
<evidence type="ECO:0000313" key="2">
    <source>
        <dbReference type="Proteomes" id="UP001055879"/>
    </source>
</evidence>
<evidence type="ECO:0000313" key="1">
    <source>
        <dbReference type="EMBL" id="KAI3681548.1"/>
    </source>
</evidence>
<comment type="caution">
    <text evidence="1">The sequence shown here is derived from an EMBL/GenBank/DDBJ whole genome shotgun (WGS) entry which is preliminary data.</text>
</comment>
<accession>A0ACB8YD53</accession>
<dbReference type="EMBL" id="CM042059">
    <property type="protein sequence ID" value="KAI3681548.1"/>
    <property type="molecule type" value="Genomic_DNA"/>
</dbReference>
<proteinExistence type="predicted"/>
<sequence>MTPSSDDDPCLINLRSSRNFFQRGLVRQEHYLEELLSAFQSCDKSCDEELGDLIARVLEHYQHYYDEKS</sequence>
<name>A0ACB8YD53_ARCLA</name>
<reference evidence="1 2" key="2">
    <citation type="journal article" date="2022" name="Mol. Ecol. Resour.">
        <title>The genomes of chicory, endive, great burdock and yacon provide insights into Asteraceae paleo-polyploidization history and plant inulin production.</title>
        <authorList>
            <person name="Fan W."/>
            <person name="Wang S."/>
            <person name="Wang H."/>
            <person name="Wang A."/>
            <person name="Jiang F."/>
            <person name="Liu H."/>
            <person name="Zhao H."/>
            <person name="Xu D."/>
            <person name="Zhang Y."/>
        </authorList>
    </citation>
    <scope>NUCLEOTIDE SEQUENCE [LARGE SCALE GENOMIC DNA]</scope>
    <source>
        <strain evidence="2">cv. Niubang</strain>
    </source>
</reference>
<organism evidence="1 2">
    <name type="scientific">Arctium lappa</name>
    <name type="common">Greater burdock</name>
    <name type="synonym">Lappa major</name>
    <dbReference type="NCBI Taxonomy" id="4217"/>
    <lineage>
        <taxon>Eukaryota</taxon>
        <taxon>Viridiplantae</taxon>
        <taxon>Streptophyta</taxon>
        <taxon>Embryophyta</taxon>
        <taxon>Tracheophyta</taxon>
        <taxon>Spermatophyta</taxon>
        <taxon>Magnoliopsida</taxon>
        <taxon>eudicotyledons</taxon>
        <taxon>Gunneridae</taxon>
        <taxon>Pentapetalae</taxon>
        <taxon>asterids</taxon>
        <taxon>campanulids</taxon>
        <taxon>Asterales</taxon>
        <taxon>Asteraceae</taxon>
        <taxon>Carduoideae</taxon>
        <taxon>Cardueae</taxon>
        <taxon>Arctiinae</taxon>
        <taxon>Arctium</taxon>
    </lineage>
</organism>
<keyword evidence="2" id="KW-1185">Reference proteome</keyword>
<reference evidence="2" key="1">
    <citation type="journal article" date="2022" name="Mol. Ecol. Resour.">
        <title>The genomes of chicory, endive, great burdock and yacon provide insights into Asteraceae palaeo-polyploidization history and plant inulin production.</title>
        <authorList>
            <person name="Fan W."/>
            <person name="Wang S."/>
            <person name="Wang H."/>
            <person name="Wang A."/>
            <person name="Jiang F."/>
            <person name="Liu H."/>
            <person name="Zhao H."/>
            <person name="Xu D."/>
            <person name="Zhang Y."/>
        </authorList>
    </citation>
    <scope>NUCLEOTIDE SEQUENCE [LARGE SCALE GENOMIC DNA]</scope>
    <source>
        <strain evidence="2">cv. Niubang</strain>
    </source>
</reference>
<gene>
    <name evidence="1" type="ORF">L6452_36347</name>
</gene>